<dbReference type="Gene3D" id="3.40.1380.20">
    <property type="entry name" value="Pyruvate kinase, C-terminal domain"/>
    <property type="match status" value="1"/>
</dbReference>
<dbReference type="RefSeq" id="WP_091271904.1">
    <property type="nucleotide sequence ID" value="NZ_FNDK01000004.1"/>
</dbReference>
<feature type="domain" description="Pyruvate kinase barrel" evidence="21">
    <location>
        <begin position="1"/>
        <end position="323"/>
    </location>
</feature>
<dbReference type="EC" id="2.7.1.40" evidence="7 19"/>
<evidence type="ECO:0000256" key="10">
    <source>
        <dbReference type="ARBA" id="ARBA00022723"/>
    </source>
</evidence>
<reference evidence="24 25" key="1">
    <citation type="submission" date="2016-10" db="EMBL/GenBank/DDBJ databases">
        <authorList>
            <person name="de Groot N.N."/>
        </authorList>
    </citation>
    <scope>NUCLEOTIDE SEQUENCE [LARGE SCALE GENOMIC DNA]</scope>
    <source>
        <strain evidence="24 25">DSM 21632</strain>
    </source>
</reference>
<dbReference type="SUPFAM" id="SSF52935">
    <property type="entry name" value="PK C-terminal domain-like"/>
    <property type="match status" value="1"/>
</dbReference>
<dbReference type="Gene3D" id="3.50.30.10">
    <property type="entry name" value="Phosphohistidine domain"/>
    <property type="match status" value="1"/>
</dbReference>
<evidence type="ECO:0000256" key="8">
    <source>
        <dbReference type="ARBA" id="ARBA00018587"/>
    </source>
</evidence>
<dbReference type="Pfam" id="PF02887">
    <property type="entry name" value="PK_C"/>
    <property type="match status" value="1"/>
</dbReference>
<dbReference type="InterPro" id="IPR015806">
    <property type="entry name" value="Pyrv_Knase_insert_dom_sf"/>
</dbReference>
<accession>A0A1G8BJ00</accession>
<evidence type="ECO:0000256" key="18">
    <source>
        <dbReference type="ARBA" id="ARBA00048152"/>
    </source>
</evidence>
<keyword evidence="16 20" id="KW-0324">Glycolysis</keyword>
<comment type="similarity">
    <text evidence="4">In the C-terminal section; belongs to the PEP-utilizing enzyme family.</text>
</comment>
<keyword evidence="17 24" id="KW-0670">Pyruvate</keyword>
<dbReference type="Gene3D" id="3.20.20.60">
    <property type="entry name" value="Phosphoenolpyruvate-binding domains"/>
    <property type="match status" value="1"/>
</dbReference>
<evidence type="ECO:0000256" key="5">
    <source>
        <dbReference type="ARBA" id="ARBA00008663"/>
    </source>
</evidence>
<feature type="domain" description="PEP-utilising enzyme mobile" evidence="22">
    <location>
        <begin position="504"/>
        <end position="574"/>
    </location>
</feature>
<protein>
    <recommendedName>
        <fullName evidence="8 19">Pyruvate kinase</fullName>
        <ecNumber evidence="7 19">2.7.1.40</ecNumber>
    </recommendedName>
</protein>
<dbReference type="Pfam" id="PF00224">
    <property type="entry name" value="PK"/>
    <property type="match status" value="1"/>
</dbReference>
<keyword evidence="25" id="KW-1185">Reference proteome</keyword>
<dbReference type="InterPro" id="IPR036637">
    <property type="entry name" value="Phosphohistidine_dom_sf"/>
</dbReference>
<dbReference type="InterPro" id="IPR040442">
    <property type="entry name" value="Pyrv_kinase-like_dom_sf"/>
</dbReference>
<dbReference type="GO" id="GO:0016301">
    <property type="term" value="F:kinase activity"/>
    <property type="evidence" value="ECO:0007669"/>
    <property type="project" value="UniProtKB-KW"/>
</dbReference>
<dbReference type="UniPathway" id="UPA00109">
    <property type="reaction ID" value="UER00188"/>
</dbReference>
<dbReference type="EMBL" id="FNDK01000004">
    <property type="protein sequence ID" value="SDH33034.1"/>
    <property type="molecule type" value="Genomic_DNA"/>
</dbReference>
<comment type="pathway">
    <text evidence="3 20">Carbohydrate degradation; glycolysis; pyruvate from D-glyceraldehyde 3-phosphate: step 5/5.</text>
</comment>
<dbReference type="SUPFAM" id="SSF51621">
    <property type="entry name" value="Phosphoenolpyruvate/pyruvate domain"/>
    <property type="match status" value="1"/>
</dbReference>
<dbReference type="NCBIfam" id="NF004978">
    <property type="entry name" value="PRK06354.1"/>
    <property type="match status" value="1"/>
</dbReference>
<dbReference type="InterPro" id="IPR015795">
    <property type="entry name" value="Pyrv_Knase_C"/>
</dbReference>
<dbReference type="GO" id="GO:0000287">
    <property type="term" value="F:magnesium ion binding"/>
    <property type="evidence" value="ECO:0007669"/>
    <property type="project" value="UniProtKB-UniRule"/>
</dbReference>
<dbReference type="FunFam" id="2.40.33.10:FF:000001">
    <property type="entry name" value="Pyruvate kinase"/>
    <property type="match status" value="1"/>
</dbReference>
<keyword evidence="15" id="KW-0630">Potassium</keyword>
<comment type="cofactor">
    <cofactor evidence="1">
        <name>Mg(2+)</name>
        <dbReference type="ChEBI" id="CHEBI:18420"/>
    </cofactor>
</comment>
<evidence type="ECO:0000256" key="16">
    <source>
        <dbReference type="ARBA" id="ARBA00023152"/>
    </source>
</evidence>
<comment type="cofactor">
    <cofactor evidence="2">
        <name>K(+)</name>
        <dbReference type="ChEBI" id="CHEBI:29103"/>
    </cofactor>
</comment>
<dbReference type="AlphaFoldDB" id="A0A1G8BJ00"/>
<evidence type="ECO:0000256" key="7">
    <source>
        <dbReference type="ARBA" id="ARBA00012142"/>
    </source>
</evidence>
<keyword evidence="10" id="KW-0479">Metal-binding</keyword>
<evidence type="ECO:0000256" key="6">
    <source>
        <dbReference type="ARBA" id="ARBA00011881"/>
    </source>
</evidence>
<feature type="domain" description="Pyruvate kinase C-terminal" evidence="23">
    <location>
        <begin position="357"/>
        <end position="469"/>
    </location>
</feature>
<evidence type="ECO:0000259" key="23">
    <source>
        <dbReference type="Pfam" id="PF02887"/>
    </source>
</evidence>
<sequence>MRKTKIVCTIGPASESSQTLKQLIEAGMNVARLNFSHGDYDEHKARIERIREAAKDTGKHVAILLDTKGPEIRTHTMKGGSITLEKGQELVVSSEEVEGTPQKISVTYSRLADDVEPGKKILLDDGLIELEVIETKEKEVLTKVLNSGELKNKKGVNLPNVKVSLPGITEKDADDIKFGIENDVDFVAASFVRRTSDVLEIREILENHQAEDIQIIPKIENQEGIENIEEILEVSDGLMVARGDLGVEIPPEEVPLAQKTLIKKCNALAKPVITATQMLDSMQRNPRPTRAEASDVANAIFDGTDAIMLSGETAAGDYPVEAVQTMSNIAYKAESALTYKNILNERTKESNRSITNSISQSVSHTAYNLDAAAILTATESGYTAKIVSKYRPESPIIAVTSNEKVVRRLSLVWGVSPLLGQRAETTDEMLDSTVRESLKTGFIGHGDLVVITAGVPVGETGTTNIMKVHVIGEVVGKGQGIGRTTTTGRVVVARSAEEAIEKVEEGNILITYSTDKDMVPAFEKAAAVVTEEGGLTSHAAVVGLNLGTPVVVGVKEAVDLFEDGEEITVDSSRGDLYRGHASVL</sequence>
<dbReference type="InterPro" id="IPR011037">
    <property type="entry name" value="Pyrv_Knase-like_insert_dom_sf"/>
</dbReference>
<keyword evidence="13" id="KW-0067">ATP-binding</keyword>
<dbReference type="SUPFAM" id="SSF52009">
    <property type="entry name" value="Phosphohistidine domain"/>
    <property type="match status" value="1"/>
</dbReference>
<dbReference type="PRINTS" id="PR01050">
    <property type="entry name" value="PYRUVTKNASE"/>
</dbReference>
<evidence type="ECO:0000259" key="22">
    <source>
        <dbReference type="Pfam" id="PF00391"/>
    </source>
</evidence>
<dbReference type="SUPFAM" id="SSF50800">
    <property type="entry name" value="PK beta-barrel domain-like"/>
    <property type="match status" value="1"/>
</dbReference>
<dbReference type="GO" id="GO:0006950">
    <property type="term" value="P:response to stress"/>
    <property type="evidence" value="ECO:0007669"/>
    <property type="project" value="UniProtKB-ARBA"/>
</dbReference>
<dbReference type="Proteomes" id="UP000199163">
    <property type="component" value="Unassembled WGS sequence"/>
</dbReference>
<dbReference type="InterPro" id="IPR015793">
    <property type="entry name" value="Pyrv_Knase_brl"/>
</dbReference>
<dbReference type="CDD" id="cd00288">
    <property type="entry name" value="Pyruvate_Kinase"/>
    <property type="match status" value="1"/>
</dbReference>
<dbReference type="InterPro" id="IPR001697">
    <property type="entry name" value="Pyr_Knase"/>
</dbReference>
<evidence type="ECO:0000259" key="21">
    <source>
        <dbReference type="Pfam" id="PF00224"/>
    </source>
</evidence>
<evidence type="ECO:0000256" key="12">
    <source>
        <dbReference type="ARBA" id="ARBA00022777"/>
    </source>
</evidence>
<dbReference type="GO" id="GO:0004743">
    <property type="term" value="F:pyruvate kinase activity"/>
    <property type="evidence" value="ECO:0007669"/>
    <property type="project" value="UniProtKB-UniRule"/>
</dbReference>
<evidence type="ECO:0000256" key="19">
    <source>
        <dbReference type="NCBIfam" id="TIGR01064"/>
    </source>
</evidence>
<comment type="subunit">
    <text evidence="6">Homotetramer.</text>
</comment>
<evidence type="ECO:0000256" key="14">
    <source>
        <dbReference type="ARBA" id="ARBA00022842"/>
    </source>
</evidence>
<gene>
    <name evidence="24" type="ORF">SAMN05192534_10460</name>
</gene>
<evidence type="ECO:0000256" key="9">
    <source>
        <dbReference type="ARBA" id="ARBA00022679"/>
    </source>
</evidence>
<evidence type="ECO:0000256" key="13">
    <source>
        <dbReference type="ARBA" id="ARBA00022840"/>
    </source>
</evidence>
<dbReference type="NCBIfam" id="TIGR01064">
    <property type="entry name" value="pyruv_kin"/>
    <property type="match status" value="1"/>
</dbReference>
<dbReference type="OrthoDB" id="9812123at2"/>
<dbReference type="FunFam" id="3.50.30.10:FF:000004">
    <property type="entry name" value="Pyruvate kinase"/>
    <property type="match status" value="1"/>
</dbReference>
<comment type="catalytic activity">
    <reaction evidence="18 20">
        <text>pyruvate + ATP = phosphoenolpyruvate + ADP + H(+)</text>
        <dbReference type="Rhea" id="RHEA:18157"/>
        <dbReference type="ChEBI" id="CHEBI:15361"/>
        <dbReference type="ChEBI" id="CHEBI:15378"/>
        <dbReference type="ChEBI" id="CHEBI:30616"/>
        <dbReference type="ChEBI" id="CHEBI:58702"/>
        <dbReference type="ChEBI" id="CHEBI:456216"/>
        <dbReference type="EC" id="2.7.1.40"/>
    </reaction>
</comment>
<dbReference type="PANTHER" id="PTHR11817">
    <property type="entry name" value="PYRUVATE KINASE"/>
    <property type="match status" value="1"/>
</dbReference>
<keyword evidence="9 20" id="KW-0808">Transferase</keyword>
<dbReference type="InterPro" id="IPR015813">
    <property type="entry name" value="Pyrv/PenolPyrv_kinase-like_dom"/>
</dbReference>
<evidence type="ECO:0000256" key="15">
    <source>
        <dbReference type="ARBA" id="ARBA00022958"/>
    </source>
</evidence>
<dbReference type="InterPro" id="IPR036918">
    <property type="entry name" value="Pyrv_Knase_C_sf"/>
</dbReference>
<dbReference type="FunFam" id="3.20.20.60:FF:000001">
    <property type="entry name" value="Pyruvate kinase"/>
    <property type="match status" value="1"/>
</dbReference>
<evidence type="ECO:0000313" key="24">
    <source>
        <dbReference type="EMBL" id="SDH33034.1"/>
    </source>
</evidence>
<evidence type="ECO:0000256" key="20">
    <source>
        <dbReference type="RuleBase" id="RU000504"/>
    </source>
</evidence>
<name>A0A1G8BJ00_9BACI</name>
<dbReference type="Pfam" id="PF00391">
    <property type="entry name" value="PEP-utilizers"/>
    <property type="match status" value="1"/>
</dbReference>
<evidence type="ECO:0000256" key="4">
    <source>
        <dbReference type="ARBA" id="ARBA00006237"/>
    </source>
</evidence>
<dbReference type="FunFam" id="3.40.1380.20:FF:000007">
    <property type="entry name" value="Pyruvate kinase"/>
    <property type="match status" value="1"/>
</dbReference>
<dbReference type="Gene3D" id="2.40.33.10">
    <property type="entry name" value="PK beta-barrel domain-like"/>
    <property type="match status" value="1"/>
</dbReference>
<comment type="similarity">
    <text evidence="5 20">Belongs to the pyruvate kinase family.</text>
</comment>
<dbReference type="GO" id="GO:0005524">
    <property type="term" value="F:ATP binding"/>
    <property type="evidence" value="ECO:0007669"/>
    <property type="project" value="UniProtKB-KW"/>
</dbReference>
<keyword evidence="12 20" id="KW-0418">Kinase</keyword>
<dbReference type="InterPro" id="IPR018209">
    <property type="entry name" value="Pyrv_Knase_AS"/>
</dbReference>
<evidence type="ECO:0000256" key="3">
    <source>
        <dbReference type="ARBA" id="ARBA00004997"/>
    </source>
</evidence>
<evidence type="ECO:0000256" key="1">
    <source>
        <dbReference type="ARBA" id="ARBA00001946"/>
    </source>
</evidence>
<evidence type="ECO:0000313" key="25">
    <source>
        <dbReference type="Proteomes" id="UP000199163"/>
    </source>
</evidence>
<evidence type="ECO:0000256" key="17">
    <source>
        <dbReference type="ARBA" id="ARBA00023317"/>
    </source>
</evidence>
<organism evidence="24 25">
    <name type="scientific">Alteribacillus persepolensis</name>
    <dbReference type="NCBI Taxonomy" id="568899"/>
    <lineage>
        <taxon>Bacteria</taxon>
        <taxon>Bacillati</taxon>
        <taxon>Bacillota</taxon>
        <taxon>Bacilli</taxon>
        <taxon>Bacillales</taxon>
        <taxon>Bacillaceae</taxon>
        <taxon>Alteribacillus</taxon>
    </lineage>
</organism>
<proteinExistence type="inferred from homology"/>
<dbReference type="GO" id="GO:0030955">
    <property type="term" value="F:potassium ion binding"/>
    <property type="evidence" value="ECO:0007669"/>
    <property type="project" value="UniProtKB-UniRule"/>
</dbReference>
<evidence type="ECO:0000256" key="2">
    <source>
        <dbReference type="ARBA" id="ARBA00001958"/>
    </source>
</evidence>
<evidence type="ECO:0000256" key="11">
    <source>
        <dbReference type="ARBA" id="ARBA00022741"/>
    </source>
</evidence>
<dbReference type="NCBIfam" id="NF004491">
    <property type="entry name" value="PRK05826.1"/>
    <property type="match status" value="1"/>
</dbReference>
<keyword evidence="14 20" id="KW-0460">Magnesium</keyword>
<dbReference type="STRING" id="568899.SAMN05192534_10460"/>
<dbReference type="InterPro" id="IPR008279">
    <property type="entry name" value="PEP-util_enz_mobile_dom"/>
</dbReference>
<dbReference type="PROSITE" id="PS00110">
    <property type="entry name" value="PYRUVATE_KINASE"/>
    <property type="match status" value="1"/>
</dbReference>
<keyword evidence="11" id="KW-0547">Nucleotide-binding</keyword>